<dbReference type="PANTHER" id="PTHR12835:SF5">
    <property type="entry name" value="BIOTIN--PROTEIN LIGASE"/>
    <property type="match status" value="1"/>
</dbReference>
<dbReference type="CDD" id="cd16442">
    <property type="entry name" value="BPL"/>
    <property type="match status" value="1"/>
</dbReference>
<accession>A0A1W1BSU4</accession>
<dbReference type="InterPro" id="IPR045864">
    <property type="entry name" value="aa-tRNA-synth_II/BPL/LPL"/>
</dbReference>
<proteinExistence type="predicted"/>
<dbReference type="InterPro" id="IPR004408">
    <property type="entry name" value="Biotin_CoA_COase_ligase"/>
</dbReference>
<dbReference type="AlphaFoldDB" id="A0A1W1BSU4"/>
<dbReference type="SUPFAM" id="SSF55681">
    <property type="entry name" value="Class II aaRS and biotin synthetases"/>
    <property type="match status" value="1"/>
</dbReference>
<dbReference type="Pfam" id="PF03099">
    <property type="entry name" value="BPL_LplA_LipB"/>
    <property type="match status" value="1"/>
</dbReference>
<dbReference type="PANTHER" id="PTHR12835">
    <property type="entry name" value="BIOTIN PROTEIN LIGASE"/>
    <property type="match status" value="1"/>
</dbReference>
<keyword evidence="1 3" id="KW-0436">Ligase</keyword>
<organism evidence="3">
    <name type="scientific">hydrothermal vent metagenome</name>
    <dbReference type="NCBI Taxonomy" id="652676"/>
    <lineage>
        <taxon>unclassified sequences</taxon>
        <taxon>metagenomes</taxon>
        <taxon>ecological metagenomes</taxon>
    </lineage>
</organism>
<evidence type="ECO:0000259" key="2">
    <source>
        <dbReference type="PROSITE" id="PS51733"/>
    </source>
</evidence>
<evidence type="ECO:0000313" key="3">
    <source>
        <dbReference type="EMBL" id="SFV56586.1"/>
    </source>
</evidence>
<evidence type="ECO:0000256" key="1">
    <source>
        <dbReference type="ARBA" id="ARBA00022598"/>
    </source>
</evidence>
<dbReference type="PROSITE" id="PS51733">
    <property type="entry name" value="BPL_LPL_CATALYTIC"/>
    <property type="match status" value="1"/>
</dbReference>
<name>A0A1W1BSU4_9ZZZZ</name>
<dbReference type="EMBL" id="FPHB01000038">
    <property type="protein sequence ID" value="SFV56586.1"/>
    <property type="molecule type" value="Genomic_DNA"/>
</dbReference>
<protein>
    <submittedName>
        <fullName evidence="3">Biotin--protein ligase</fullName>
        <ecNumber evidence="3">6.3.4.9</ecNumber>
    </submittedName>
</protein>
<dbReference type="NCBIfam" id="NF006294">
    <property type="entry name" value="PRK08477.1"/>
    <property type="match status" value="1"/>
</dbReference>
<dbReference type="EC" id="6.3.4.9" evidence="3"/>
<dbReference type="Gene3D" id="3.30.930.10">
    <property type="entry name" value="Bira Bifunctional Protein, Domain 2"/>
    <property type="match status" value="1"/>
</dbReference>
<reference evidence="3" key="1">
    <citation type="submission" date="2016-10" db="EMBL/GenBank/DDBJ databases">
        <authorList>
            <person name="de Groot N.N."/>
        </authorList>
    </citation>
    <scope>NUCLEOTIDE SEQUENCE</scope>
</reference>
<dbReference type="GO" id="GO:0004077">
    <property type="term" value="F:biotin--[biotin carboxyl-carrier protein] ligase activity"/>
    <property type="evidence" value="ECO:0007669"/>
    <property type="project" value="UniProtKB-EC"/>
</dbReference>
<dbReference type="GO" id="GO:0005737">
    <property type="term" value="C:cytoplasm"/>
    <property type="evidence" value="ECO:0007669"/>
    <property type="project" value="TreeGrafter"/>
</dbReference>
<dbReference type="NCBIfam" id="TIGR00121">
    <property type="entry name" value="birA_ligase"/>
    <property type="match status" value="1"/>
</dbReference>
<feature type="domain" description="BPL/LPL catalytic" evidence="2">
    <location>
        <begin position="1"/>
        <end position="180"/>
    </location>
</feature>
<sequence length="212" mass="24097">MQILLLEEVTSTQEWLKSAYKANKITPPFAIYAKRQTKGIGSRGNSWIGKEGNLFLSFIIKQDDLPKDLPRESVSIYFAYLLKEVLQKEGSCCWIKWPNDFYIDDKKIGGMITTLVGDALICGVGLNLVDAPDEFGIIDIEISATEVVKLFIKNIEKKATWKQVFSKYSVEFYKNRSFYTHKNSSQKVSMQGAILNEDGSLTINGERIYSLR</sequence>
<dbReference type="InterPro" id="IPR004143">
    <property type="entry name" value="BPL_LPL_catalytic"/>
</dbReference>
<gene>
    <name evidence="3" type="ORF">MNB_SM-7-415</name>
</gene>